<sequence length="193" mass="22148">MSESGDESFYGMISSDCNVQELCSQLTSVIDDLGGLVHRHLFHFSYYNFLWRDDMHGNFSEFIDADPGVVAIKREVERYLYLEKKVLGIPAQLPVGPVNLFSDPIKDSLHGFSMAWKTKFASVLHEEAKKKLDSVVSYRGNVKSRLEQHVQTLDQLNSALHLLEELRDMENKIDGIYLPIETMYSKLRCVEQD</sequence>
<gene>
    <name evidence="2" type="primary">LOC118479155</name>
</gene>
<dbReference type="RefSeq" id="XP_035829680.1">
    <property type="nucleotide sequence ID" value="XM_035973787.1"/>
</dbReference>
<keyword evidence="1" id="KW-1185">Reference proteome</keyword>
<evidence type="ECO:0000313" key="1">
    <source>
        <dbReference type="Proteomes" id="UP000694888"/>
    </source>
</evidence>
<name>A0ABM1W4T7_APLCA</name>
<reference evidence="2" key="1">
    <citation type="submission" date="2025-08" db="UniProtKB">
        <authorList>
            <consortium name="RefSeq"/>
        </authorList>
    </citation>
    <scope>IDENTIFICATION</scope>
</reference>
<dbReference type="PANTHER" id="PTHR46961:SF15">
    <property type="entry name" value="AAA+ ATPASE DOMAIN-CONTAINING PROTEIN"/>
    <property type="match status" value="1"/>
</dbReference>
<organism evidence="1 2">
    <name type="scientific">Aplysia californica</name>
    <name type="common">California sea hare</name>
    <dbReference type="NCBI Taxonomy" id="6500"/>
    <lineage>
        <taxon>Eukaryota</taxon>
        <taxon>Metazoa</taxon>
        <taxon>Spiralia</taxon>
        <taxon>Lophotrochozoa</taxon>
        <taxon>Mollusca</taxon>
        <taxon>Gastropoda</taxon>
        <taxon>Heterobranchia</taxon>
        <taxon>Euthyneura</taxon>
        <taxon>Tectipleura</taxon>
        <taxon>Aplysiida</taxon>
        <taxon>Aplysioidea</taxon>
        <taxon>Aplysiidae</taxon>
        <taxon>Aplysia</taxon>
    </lineage>
</organism>
<dbReference type="GeneID" id="118479155"/>
<evidence type="ECO:0000313" key="2">
    <source>
        <dbReference type="RefSeq" id="XP_035829680.1"/>
    </source>
</evidence>
<protein>
    <submittedName>
        <fullName evidence="2">Dynein gamma chain, flagellar outer arm-like</fullName>
    </submittedName>
</protein>
<accession>A0ABM1W4T7</accession>
<proteinExistence type="predicted"/>
<dbReference type="PANTHER" id="PTHR46961">
    <property type="entry name" value="DYNEIN HEAVY CHAIN 1, AXONEMAL-LIKE PROTEIN"/>
    <property type="match status" value="1"/>
</dbReference>
<dbReference type="Proteomes" id="UP000694888">
    <property type="component" value="Unplaced"/>
</dbReference>
<dbReference type="InterPro" id="IPR026983">
    <property type="entry name" value="DHC"/>
</dbReference>